<protein>
    <submittedName>
        <fullName evidence="9">Chaperone protein (Involved in the expression of type III fimbriae) MrkB</fullName>
    </submittedName>
</protein>
<feature type="chain" id="PRO_5002783988" evidence="6">
    <location>
        <begin position="32"/>
        <end position="248"/>
    </location>
</feature>
<keyword evidence="10" id="KW-1185">Reference proteome</keyword>
<dbReference type="EMBL" id="CU468135">
    <property type="protein sequence ID" value="CAO97899.1"/>
    <property type="molecule type" value="Genomic_DNA"/>
</dbReference>
<dbReference type="Pfam" id="PF00345">
    <property type="entry name" value="PapD_N"/>
    <property type="match status" value="1"/>
</dbReference>
<evidence type="ECO:0000313" key="9">
    <source>
        <dbReference type="EMBL" id="CAO97899.1"/>
    </source>
</evidence>
<dbReference type="InterPro" id="IPR050643">
    <property type="entry name" value="Periplasmic_pilus_chap"/>
</dbReference>
<feature type="signal peptide" evidence="6">
    <location>
        <begin position="1"/>
        <end position="31"/>
    </location>
</feature>
<dbReference type="AlphaFoldDB" id="B2VEX7"/>
<dbReference type="InterPro" id="IPR016147">
    <property type="entry name" value="Pili_assmbl_chaperone_N"/>
</dbReference>
<evidence type="ECO:0000256" key="2">
    <source>
        <dbReference type="ARBA" id="ARBA00007399"/>
    </source>
</evidence>
<keyword evidence="3 6" id="KW-0732">Signal</keyword>
<dbReference type="GO" id="GO:0030288">
    <property type="term" value="C:outer membrane-bounded periplasmic space"/>
    <property type="evidence" value="ECO:0007669"/>
    <property type="project" value="InterPro"/>
</dbReference>
<dbReference type="HOGENOM" id="CLU_070768_0_2_6"/>
<comment type="subcellular location">
    <subcellularLocation>
        <location evidence="1">Periplasm</location>
    </subcellularLocation>
</comment>
<dbReference type="SUPFAM" id="SSF49584">
    <property type="entry name" value="Periplasmic chaperone C-domain"/>
    <property type="match status" value="1"/>
</dbReference>
<reference evidence="9 10" key="1">
    <citation type="journal article" date="2008" name="Environ. Microbiol.">
        <title>The genome of Erwinia tasmaniensis strain Et1/99, a non-pathogenic bacterium in the genus Erwinia.</title>
        <authorList>
            <person name="Kube M."/>
            <person name="Migdoll A.M."/>
            <person name="Mueller I."/>
            <person name="Kuhl H."/>
            <person name="Beck A."/>
            <person name="Reinhardt R."/>
            <person name="Geider K."/>
        </authorList>
    </citation>
    <scope>NUCLEOTIDE SEQUENCE [LARGE SCALE GENOMIC DNA]</scope>
    <source>
        <strain evidence="10">DSM 17950 / CFBP 7177 / CIP 109463 / NCPPB 4357 / Et1/99</strain>
    </source>
</reference>
<evidence type="ECO:0000256" key="3">
    <source>
        <dbReference type="ARBA" id="ARBA00022729"/>
    </source>
</evidence>
<dbReference type="PANTHER" id="PTHR30251">
    <property type="entry name" value="PILUS ASSEMBLY CHAPERONE"/>
    <property type="match status" value="1"/>
</dbReference>
<evidence type="ECO:0000256" key="5">
    <source>
        <dbReference type="ARBA" id="ARBA00023186"/>
    </source>
</evidence>
<dbReference type="STRING" id="465817.ETA_28530"/>
<sequence>MLNIPFFVGFPMKNILRCLPATFLFLASAHASIVMTGTRIIFPADSKEKTLQFTNPDPVPYVLQLSVSKTPDGEGEKDEDVPFIILPPFSRMEPHSGQSVRLNRLEGSLPEDRESVFYLSFSQIPALDKKDNDQNKLLLAITSKIKIFYRPAGLDSSPEKSVTELIIQARDRNLLLKNPTPYYINLQTISARHNGKDISLIDSVMIDPKSEKSVRLLPASGNVTRGEKIKMVTVNDYGAGQITDTELK</sequence>
<dbReference type="SUPFAM" id="SSF49354">
    <property type="entry name" value="PapD-like"/>
    <property type="match status" value="1"/>
</dbReference>
<name>B2VEX7_ERWT9</name>
<dbReference type="InterPro" id="IPR016148">
    <property type="entry name" value="Pili_assmbl_chaperone_C"/>
</dbReference>
<dbReference type="eggNOG" id="COG3121">
    <property type="taxonomic scope" value="Bacteria"/>
</dbReference>
<evidence type="ECO:0000259" key="7">
    <source>
        <dbReference type="Pfam" id="PF00345"/>
    </source>
</evidence>
<dbReference type="InterPro" id="IPR036316">
    <property type="entry name" value="Pili_assmbl_chap_C_dom_sf"/>
</dbReference>
<dbReference type="InterPro" id="IPR001829">
    <property type="entry name" value="Pili_assmbl_chaperone_bac"/>
</dbReference>
<dbReference type="OrthoDB" id="9131059at2"/>
<dbReference type="Pfam" id="PF02753">
    <property type="entry name" value="PapD_C"/>
    <property type="match status" value="1"/>
</dbReference>
<dbReference type="PRINTS" id="PR00969">
    <property type="entry name" value="CHAPERONPILI"/>
</dbReference>
<gene>
    <name evidence="9" type="primary">mrkB</name>
    <name evidence="9" type="ordered locus">ETA_28530</name>
</gene>
<dbReference type="Gene3D" id="2.60.40.10">
    <property type="entry name" value="Immunoglobulins"/>
    <property type="match status" value="2"/>
</dbReference>
<dbReference type="InterPro" id="IPR013783">
    <property type="entry name" value="Ig-like_fold"/>
</dbReference>
<evidence type="ECO:0000256" key="1">
    <source>
        <dbReference type="ARBA" id="ARBA00004418"/>
    </source>
</evidence>
<proteinExistence type="inferred from homology"/>
<accession>B2VEX7</accession>
<feature type="domain" description="Pili assembly chaperone N-terminal" evidence="7">
    <location>
        <begin position="32"/>
        <end position="154"/>
    </location>
</feature>
<feature type="domain" description="Pili assembly chaperone C-terminal" evidence="8">
    <location>
        <begin position="176"/>
        <end position="239"/>
    </location>
</feature>
<dbReference type="GO" id="GO:0071555">
    <property type="term" value="P:cell wall organization"/>
    <property type="evidence" value="ECO:0007669"/>
    <property type="project" value="InterPro"/>
</dbReference>
<comment type="similarity">
    <text evidence="2">Belongs to the periplasmic pilus chaperone family.</text>
</comment>
<keyword evidence="5" id="KW-0143">Chaperone</keyword>
<dbReference type="PANTHER" id="PTHR30251:SF25">
    <property type="entry name" value="FIMBRIAE CHAPARONE"/>
    <property type="match status" value="1"/>
</dbReference>
<organism evidence="9 10">
    <name type="scientific">Erwinia tasmaniensis (strain DSM 17950 / CFBP 7177 / CIP 109463 / NCPPB 4357 / Et1/99)</name>
    <dbReference type="NCBI Taxonomy" id="465817"/>
    <lineage>
        <taxon>Bacteria</taxon>
        <taxon>Pseudomonadati</taxon>
        <taxon>Pseudomonadota</taxon>
        <taxon>Gammaproteobacteria</taxon>
        <taxon>Enterobacterales</taxon>
        <taxon>Erwiniaceae</taxon>
        <taxon>Erwinia</taxon>
    </lineage>
</organism>
<evidence type="ECO:0000313" key="10">
    <source>
        <dbReference type="Proteomes" id="UP000001726"/>
    </source>
</evidence>
<dbReference type="Proteomes" id="UP000001726">
    <property type="component" value="Chromosome"/>
</dbReference>
<dbReference type="KEGG" id="eta:ETA_28530"/>
<keyword evidence="4" id="KW-0574">Periplasm</keyword>
<evidence type="ECO:0000256" key="4">
    <source>
        <dbReference type="ARBA" id="ARBA00022764"/>
    </source>
</evidence>
<evidence type="ECO:0000259" key="8">
    <source>
        <dbReference type="Pfam" id="PF02753"/>
    </source>
</evidence>
<dbReference type="InterPro" id="IPR008962">
    <property type="entry name" value="PapD-like_sf"/>
</dbReference>
<evidence type="ECO:0000256" key="6">
    <source>
        <dbReference type="SAM" id="SignalP"/>
    </source>
</evidence>